<dbReference type="SUPFAM" id="SSF50044">
    <property type="entry name" value="SH3-domain"/>
    <property type="match status" value="1"/>
</dbReference>
<dbReference type="InterPro" id="IPR036028">
    <property type="entry name" value="SH3-like_dom_sf"/>
</dbReference>
<evidence type="ECO:0000256" key="1">
    <source>
        <dbReference type="ARBA" id="ARBA00022443"/>
    </source>
</evidence>
<dbReference type="PROSITE" id="PS50002">
    <property type="entry name" value="SH3"/>
    <property type="match status" value="1"/>
</dbReference>
<dbReference type="Pfam" id="PF00621">
    <property type="entry name" value="RhoGEF"/>
    <property type="match status" value="1"/>
</dbReference>
<protein>
    <submittedName>
        <fullName evidence="8">Rho guanine nucleotide exchange factor 7-like isoform X1</fullName>
    </submittedName>
</protein>
<dbReference type="SMART" id="SM00326">
    <property type="entry name" value="SH3"/>
    <property type="match status" value="1"/>
</dbReference>
<keyword evidence="3" id="KW-0175">Coiled coil</keyword>
<dbReference type="SMART" id="SM00325">
    <property type="entry name" value="RhoGEF"/>
    <property type="match status" value="1"/>
</dbReference>
<gene>
    <name evidence="8" type="ORF">BpHYR1_009027</name>
</gene>
<dbReference type="InterPro" id="IPR011993">
    <property type="entry name" value="PH-like_dom_sf"/>
</dbReference>
<evidence type="ECO:0000256" key="4">
    <source>
        <dbReference type="SAM" id="MobiDB-lite"/>
    </source>
</evidence>
<dbReference type="InterPro" id="IPR001849">
    <property type="entry name" value="PH_domain"/>
</dbReference>
<dbReference type="SUPFAM" id="SSF48065">
    <property type="entry name" value="DBL homology domain (DH-domain)"/>
    <property type="match status" value="1"/>
</dbReference>
<dbReference type="Pfam" id="PF14604">
    <property type="entry name" value="SH3_9"/>
    <property type="match status" value="1"/>
</dbReference>
<dbReference type="Gene3D" id="2.30.29.30">
    <property type="entry name" value="Pleckstrin-homology domain (PH domain)/Phosphotyrosine-binding domain (PTB)"/>
    <property type="match status" value="1"/>
</dbReference>
<dbReference type="OrthoDB" id="6019202at2759"/>
<dbReference type="InterPro" id="IPR035899">
    <property type="entry name" value="DBL_dom_sf"/>
</dbReference>
<feature type="domain" description="PH" evidence="6">
    <location>
        <begin position="299"/>
        <end position="433"/>
    </location>
</feature>
<feature type="compositionally biased region" description="Low complexity" evidence="4">
    <location>
        <begin position="558"/>
        <end position="570"/>
    </location>
</feature>
<evidence type="ECO:0000313" key="9">
    <source>
        <dbReference type="Proteomes" id="UP000276133"/>
    </source>
</evidence>
<dbReference type="Gene3D" id="1.20.900.10">
    <property type="entry name" value="Dbl homology (DH) domain"/>
    <property type="match status" value="1"/>
</dbReference>
<dbReference type="EMBL" id="REGN01004319">
    <property type="protein sequence ID" value="RNA18018.1"/>
    <property type="molecule type" value="Genomic_DNA"/>
</dbReference>
<keyword evidence="1 2" id="KW-0728">SH3 domain</keyword>
<dbReference type="Proteomes" id="UP000276133">
    <property type="component" value="Unassembled WGS sequence"/>
</dbReference>
<comment type="caution">
    <text evidence="8">The sequence shown here is derived from an EMBL/GenBank/DDBJ whole genome shotgun (WGS) entry which is preliminary data.</text>
</comment>
<dbReference type="PANTHER" id="PTHR46026">
    <property type="entry name" value="RHO-TYPE GUANINE NUCLEOTIDE EXCHANGE FACTOR, ISOFORM F"/>
    <property type="match status" value="1"/>
</dbReference>
<feature type="domain" description="DH" evidence="7">
    <location>
        <begin position="88"/>
        <end position="278"/>
    </location>
</feature>
<dbReference type="PANTHER" id="PTHR46026:SF1">
    <property type="entry name" value="RHO-TYPE GUANINE NUCLEOTIDE EXCHANGE FACTOR, ISOFORM F"/>
    <property type="match status" value="1"/>
</dbReference>
<accession>A0A3M7R451</accession>
<dbReference type="PROSITE" id="PS50010">
    <property type="entry name" value="DH_2"/>
    <property type="match status" value="1"/>
</dbReference>
<name>A0A3M7R451_BRAPC</name>
<dbReference type="Gene3D" id="2.30.30.40">
    <property type="entry name" value="SH3 Domains"/>
    <property type="match status" value="1"/>
</dbReference>
<evidence type="ECO:0000313" key="8">
    <source>
        <dbReference type="EMBL" id="RNA18018.1"/>
    </source>
</evidence>
<sequence length="932" mass="108959">MDNKNSQCQGKKARCMFNYKATMTDELNIKTDDIIVLIQCSDDETWFEGTLNGLTGWFPSNYVQILEEQAEIRISQSCESCSSEDEKSRNKYVHELKLIEENFLDEICKFVKITILPLKSNEEIFNAAFVNSLSSCLDEVIRCHQAFYQQLKELPEDGNTRIGHFMINFAPQFKNVYENYARNNPKFTHLINNKKEKLSKFFESSISKMSSPLLTTTSTITVAIYFTKFLATPFKQLEIYVKFLKEIQRYTKDSHVDRGDVQRSIEFYSELTNSILEIRKMREYELDIMSSKINNLDENLFKKGESSYLSQAVLITETGEIKDRILILISNHLVILSPTNDPNEFDFETRIFFLNQDNKKAAQIKKITNIDSLKNVYGPNLDSSNFVNKYCFELSDVTLQNKVNSGHVAKFLVMCSTFYDLKMWIELITDVINRTQANLNLSTLKKNSSINKQKNDNSKSFTSPSIVRAKSKKMFCIRPHAPLIPHFQLPNDIPILNNHDPNSTLKRFMYKKPKSSDIGKYHGADDDLKLLNVIDSLSKIKIRQGSNISSKNSTSNVNEKSNQINKSNNSIRMRENFNESFNSTSTMNEKSLTKYVNQLVEEKKQLEIQLHSVGNELNEFKKANRELKTILISYQKQLEIEKQARKKLENLAKKNTKQNQKMISDEQKKMHSISNLMKFNKINNEILNFEKMSLDELKNHHKKFISIKSNTKLINCLKDNGEKIDQNLRIIQELIQNLENKKNEKQEPGEDLQILVDKMDTLEFDREKSAQEEIEKVQRENYFSRISLKSERKSEKNIDVKKLTDIKAKIKENIDKQFKYKESKEIPVDEAFKLLKEHEKRIQEYQMKQAAERLLMGQSVKYEFSFLEKSEKENLVYRENVREFDDEDDEDDDVEGEQFFDNEFYSGVGIDKIHKSEKMKHKQYSDELEKVD</sequence>
<dbReference type="AlphaFoldDB" id="A0A3M7R451"/>
<feature type="coiled-coil region" evidence="3">
    <location>
        <begin position="589"/>
        <end position="661"/>
    </location>
</feature>
<evidence type="ECO:0000256" key="2">
    <source>
        <dbReference type="PROSITE-ProRule" id="PRU00192"/>
    </source>
</evidence>
<feature type="coiled-coil region" evidence="3">
    <location>
        <begin position="828"/>
        <end position="887"/>
    </location>
</feature>
<keyword evidence="9" id="KW-1185">Reference proteome</keyword>
<proteinExistence type="predicted"/>
<evidence type="ECO:0000259" key="5">
    <source>
        <dbReference type="PROSITE" id="PS50002"/>
    </source>
</evidence>
<feature type="region of interest" description="Disordered" evidence="4">
    <location>
        <begin position="547"/>
        <end position="570"/>
    </location>
</feature>
<dbReference type="GO" id="GO:0005085">
    <property type="term" value="F:guanyl-nucleotide exchange factor activity"/>
    <property type="evidence" value="ECO:0007669"/>
    <property type="project" value="InterPro"/>
</dbReference>
<feature type="compositionally biased region" description="Polar residues" evidence="4">
    <location>
        <begin position="547"/>
        <end position="557"/>
    </location>
</feature>
<evidence type="ECO:0000256" key="3">
    <source>
        <dbReference type="SAM" id="Coils"/>
    </source>
</evidence>
<reference evidence="8 9" key="1">
    <citation type="journal article" date="2018" name="Sci. Rep.">
        <title>Genomic signatures of local adaptation to the degree of environmental predictability in rotifers.</title>
        <authorList>
            <person name="Franch-Gras L."/>
            <person name="Hahn C."/>
            <person name="Garcia-Roger E.M."/>
            <person name="Carmona M.J."/>
            <person name="Serra M."/>
            <person name="Gomez A."/>
        </authorList>
    </citation>
    <scope>NUCLEOTIDE SEQUENCE [LARGE SCALE GENOMIC DNA]</scope>
    <source>
        <strain evidence="8">HYR1</strain>
    </source>
</reference>
<evidence type="ECO:0000259" key="6">
    <source>
        <dbReference type="PROSITE" id="PS50003"/>
    </source>
</evidence>
<dbReference type="PROSITE" id="PS50003">
    <property type="entry name" value="PH_DOMAIN"/>
    <property type="match status" value="1"/>
</dbReference>
<dbReference type="STRING" id="10195.A0A3M7R451"/>
<evidence type="ECO:0000259" key="7">
    <source>
        <dbReference type="PROSITE" id="PS50010"/>
    </source>
</evidence>
<organism evidence="8 9">
    <name type="scientific">Brachionus plicatilis</name>
    <name type="common">Marine rotifer</name>
    <name type="synonym">Brachionus muelleri</name>
    <dbReference type="NCBI Taxonomy" id="10195"/>
    <lineage>
        <taxon>Eukaryota</taxon>
        <taxon>Metazoa</taxon>
        <taxon>Spiralia</taxon>
        <taxon>Gnathifera</taxon>
        <taxon>Rotifera</taxon>
        <taxon>Eurotatoria</taxon>
        <taxon>Monogononta</taxon>
        <taxon>Pseudotrocha</taxon>
        <taxon>Ploima</taxon>
        <taxon>Brachionidae</taxon>
        <taxon>Brachionus</taxon>
    </lineage>
</organism>
<dbReference type="InterPro" id="IPR000219">
    <property type="entry name" value="DH_dom"/>
</dbReference>
<feature type="domain" description="SH3" evidence="5">
    <location>
        <begin position="8"/>
        <end position="68"/>
    </location>
</feature>
<dbReference type="InterPro" id="IPR001452">
    <property type="entry name" value="SH3_domain"/>
</dbReference>
<dbReference type="GO" id="GO:0005737">
    <property type="term" value="C:cytoplasm"/>
    <property type="evidence" value="ECO:0007669"/>
    <property type="project" value="TreeGrafter"/>
</dbReference>